<dbReference type="PROSITE" id="PS50977">
    <property type="entry name" value="HTH_TETR_2"/>
    <property type="match status" value="1"/>
</dbReference>
<dbReference type="InterPro" id="IPR009057">
    <property type="entry name" value="Homeodomain-like_sf"/>
</dbReference>
<dbReference type="GO" id="GO:0000976">
    <property type="term" value="F:transcription cis-regulatory region binding"/>
    <property type="evidence" value="ECO:0007669"/>
    <property type="project" value="TreeGrafter"/>
</dbReference>
<evidence type="ECO:0000313" key="7">
    <source>
        <dbReference type="Proteomes" id="UP000246018"/>
    </source>
</evidence>
<dbReference type="AlphaFoldDB" id="A0A2T8F6Q0"/>
<dbReference type="Proteomes" id="UP000246018">
    <property type="component" value="Unassembled WGS sequence"/>
</dbReference>
<organism evidence="6 7">
    <name type="scientific">Nocardioides gansuensis</name>
    <dbReference type="NCBI Taxonomy" id="2138300"/>
    <lineage>
        <taxon>Bacteria</taxon>
        <taxon>Bacillati</taxon>
        <taxon>Actinomycetota</taxon>
        <taxon>Actinomycetes</taxon>
        <taxon>Propionibacteriales</taxon>
        <taxon>Nocardioidaceae</taxon>
        <taxon>Nocardioides</taxon>
    </lineage>
</organism>
<evidence type="ECO:0000313" key="6">
    <source>
        <dbReference type="EMBL" id="PVG81385.1"/>
    </source>
</evidence>
<evidence type="ECO:0000256" key="4">
    <source>
        <dbReference type="PROSITE-ProRule" id="PRU00335"/>
    </source>
</evidence>
<reference evidence="6 7" key="1">
    <citation type="submission" date="2018-04" db="EMBL/GenBank/DDBJ databases">
        <title>Genome of Nocardioides gansuensis WSJ-1.</title>
        <authorList>
            <person name="Wu S."/>
            <person name="Wang G."/>
        </authorList>
    </citation>
    <scope>NUCLEOTIDE SEQUENCE [LARGE SCALE GENOMIC DNA]</scope>
    <source>
        <strain evidence="6 7">WSJ-1</strain>
    </source>
</reference>
<dbReference type="EMBL" id="QDGZ01000008">
    <property type="protein sequence ID" value="PVG81385.1"/>
    <property type="molecule type" value="Genomic_DNA"/>
</dbReference>
<dbReference type="OrthoDB" id="9796019at2"/>
<dbReference type="Gene3D" id="1.10.357.10">
    <property type="entry name" value="Tetracycline Repressor, domain 2"/>
    <property type="match status" value="1"/>
</dbReference>
<comment type="caution">
    <text evidence="6">The sequence shown here is derived from an EMBL/GenBank/DDBJ whole genome shotgun (WGS) entry which is preliminary data.</text>
</comment>
<gene>
    <name evidence="6" type="ORF">DDE18_18020</name>
</gene>
<evidence type="ECO:0000256" key="1">
    <source>
        <dbReference type="ARBA" id="ARBA00023015"/>
    </source>
</evidence>
<dbReference type="PANTHER" id="PTHR30055:SF149">
    <property type="entry name" value="TETR-FAMILY TRANSCRIPTIONAL REGULATOR"/>
    <property type="match status" value="1"/>
</dbReference>
<dbReference type="Pfam" id="PF16859">
    <property type="entry name" value="TetR_C_11"/>
    <property type="match status" value="1"/>
</dbReference>
<name>A0A2T8F6Q0_9ACTN</name>
<dbReference type="InterPro" id="IPR023772">
    <property type="entry name" value="DNA-bd_HTH_TetR-type_CS"/>
</dbReference>
<dbReference type="SUPFAM" id="SSF46689">
    <property type="entry name" value="Homeodomain-like"/>
    <property type="match status" value="1"/>
</dbReference>
<keyword evidence="2 4" id="KW-0238">DNA-binding</keyword>
<evidence type="ECO:0000259" key="5">
    <source>
        <dbReference type="PROSITE" id="PS50977"/>
    </source>
</evidence>
<dbReference type="InterPro" id="IPR011075">
    <property type="entry name" value="TetR_C"/>
</dbReference>
<evidence type="ECO:0000256" key="3">
    <source>
        <dbReference type="ARBA" id="ARBA00023163"/>
    </source>
</evidence>
<dbReference type="PANTHER" id="PTHR30055">
    <property type="entry name" value="HTH-TYPE TRANSCRIPTIONAL REGULATOR RUTR"/>
    <property type="match status" value="1"/>
</dbReference>
<feature type="DNA-binding region" description="H-T-H motif" evidence="4">
    <location>
        <begin position="40"/>
        <end position="59"/>
    </location>
</feature>
<proteinExistence type="predicted"/>
<dbReference type="InterPro" id="IPR036271">
    <property type="entry name" value="Tet_transcr_reg_TetR-rel_C_sf"/>
</dbReference>
<dbReference type="InterPro" id="IPR050109">
    <property type="entry name" value="HTH-type_TetR-like_transc_reg"/>
</dbReference>
<keyword evidence="3" id="KW-0804">Transcription</keyword>
<keyword evidence="7" id="KW-1185">Reference proteome</keyword>
<dbReference type="PROSITE" id="PS01081">
    <property type="entry name" value="HTH_TETR_1"/>
    <property type="match status" value="1"/>
</dbReference>
<evidence type="ECO:0000256" key="2">
    <source>
        <dbReference type="ARBA" id="ARBA00023125"/>
    </source>
</evidence>
<dbReference type="Gene3D" id="1.10.10.60">
    <property type="entry name" value="Homeodomain-like"/>
    <property type="match status" value="1"/>
</dbReference>
<keyword evidence="1" id="KW-0805">Transcription regulation</keyword>
<dbReference type="InterPro" id="IPR001647">
    <property type="entry name" value="HTH_TetR"/>
</dbReference>
<feature type="domain" description="HTH tetR-type" evidence="5">
    <location>
        <begin position="17"/>
        <end position="77"/>
    </location>
</feature>
<sequence length="202" mass="21608">MPEHAHETTGSRPRIEGEREAEVLDATLAVLAEVGYDRLTMDAVASAARAGKATLYRRWSSKQALVMDAICSQKSEHSLPDTGNVRDDLIALHCGLGGFGNAQGLSVLGAVLTAMATDQEFAAAWRRDYVGPKLAASRTVLERARDRGEISADADLDLLSPALAGIVLHRVFILGDKATPELVVRVIDQIILPALTHGSTRS</sequence>
<dbReference type="PRINTS" id="PR00455">
    <property type="entry name" value="HTHTETR"/>
</dbReference>
<protein>
    <submittedName>
        <fullName evidence="6">TetR family transcriptional regulator</fullName>
    </submittedName>
</protein>
<dbReference type="GO" id="GO:0003700">
    <property type="term" value="F:DNA-binding transcription factor activity"/>
    <property type="evidence" value="ECO:0007669"/>
    <property type="project" value="TreeGrafter"/>
</dbReference>
<dbReference type="SUPFAM" id="SSF48498">
    <property type="entry name" value="Tetracyclin repressor-like, C-terminal domain"/>
    <property type="match status" value="1"/>
</dbReference>
<dbReference type="Pfam" id="PF00440">
    <property type="entry name" value="TetR_N"/>
    <property type="match status" value="1"/>
</dbReference>
<accession>A0A2T8F6Q0</accession>
<dbReference type="RefSeq" id="WP_116573667.1">
    <property type="nucleotide sequence ID" value="NZ_QDGZ01000008.1"/>
</dbReference>